<feature type="transmembrane region" description="Helical" evidence="1">
    <location>
        <begin position="51"/>
        <end position="74"/>
    </location>
</feature>
<organism evidence="2 3">
    <name type="scientific">Brachyspira pilosicoli</name>
    <name type="common">Serpulina pilosicoli</name>
    <dbReference type="NCBI Taxonomy" id="52584"/>
    <lineage>
        <taxon>Bacteria</taxon>
        <taxon>Pseudomonadati</taxon>
        <taxon>Spirochaetota</taxon>
        <taxon>Spirochaetia</taxon>
        <taxon>Brachyspirales</taxon>
        <taxon>Brachyspiraceae</taxon>
        <taxon>Brachyspira</taxon>
    </lineage>
</organism>
<feature type="transmembrane region" description="Helical" evidence="1">
    <location>
        <begin position="25"/>
        <end position="45"/>
    </location>
</feature>
<evidence type="ECO:0000256" key="1">
    <source>
        <dbReference type="SAM" id="Phobius"/>
    </source>
</evidence>
<dbReference type="AlphaFoldDB" id="A0A5C8F2J3"/>
<name>A0A5C8F2J3_BRAPL</name>
<accession>A0A5C8F2J3</accession>
<dbReference type="EMBL" id="SAXY01000023">
    <property type="protein sequence ID" value="TXJ44507.1"/>
    <property type="molecule type" value="Genomic_DNA"/>
</dbReference>
<evidence type="ECO:0000313" key="2">
    <source>
        <dbReference type="EMBL" id="TXJ44507.1"/>
    </source>
</evidence>
<dbReference type="Proteomes" id="UP000323176">
    <property type="component" value="Unassembled WGS sequence"/>
</dbReference>
<protein>
    <submittedName>
        <fullName evidence="2">Uncharacterized protein</fullName>
    </submittedName>
</protein>
<dbReference type="OrthoDB" id="308150at2"/>
<keyword evidence="1" id="KW-1133">Transmembrane helix</keyword>
<gene>
    <name evidence="2" type="ORF">EPJ72_03430</name>
</gene>
<comment type="caution">
    <text evidence="2">The sequence shown here is derived from an EMBL/GenBank/DDBJ whole genome shotgun (WGS) entry which is preliminary data.</text>
</comment>
<sequence>MKKNNELTFNNKNFSIKIYINNIRYFSVMMIGFIVSILLTSILFIEEDKDMKIAVIFVLLFFIFGVLLLSLVLIRSVFLKSPSFILDNNGIYYNNLIVKKYLHVFWSDIKDLDIIGSYLFIYLKNPRLYHLKRFNKISDNPLYIHIGDLDMSNRFVNSMFNFFYDNHYKEDEEEIIEDDYRKYYRDYY</sequence>
<evidence type="ECO:0000313" key="3">
    <source>
        <dbReference type="Proteomes" id="UP000323176"/>
    </source>
</evidence>
<keyword evidence="1" id="KW-0812">Transmembrane</keyword>
<keyword evidence="1" id="KW-0472">Membrane</keyword>
<reference evidence="2 3" key="1">
    <citation type="journal article" date="1992" name="Lakartidningen">
        <title>[Penicillin V and not amoxicillin is the first choice preparation in acute otitis].</title>
        <authorList>
            <person name="Kamme C."/>
            <person name="Lundgren K."/>
            <person name="Prellner K."/>
        </authorList>
    </citation>
    <scope>NUCLEOTIDE SEQUENCE [LARGE SCALE GENOMIC DNA]</scope>
    <source>
        <strain evidence="2 3">PC5538III-hc</strain>
    </source>
</reference>
<proteinExistence type="predicted"/>